<evidence type="ECO:0000313" key="4">
    <source>
        <dbReference type="EMBL" id="KUF82110.1"/>
    </source>
</evidence>
<feature type="chain" id="PRO_5006940435" description="RxLR effector protein" evidence="3">
    <location>
        <begin position="24"/>
        <end position="231"/>
    </location>
</feature>
<sequence length="231" mass="24963">MRLGVASLVVAITLVWSFTATDGNSEASNINLQLVDESSRFLRSMRYQDANGARTTGNNDTHQRVANDTSNQSTEERGGLQNLGSSVKNTAALEKVTSSVKNTAVLDKVESSVKKTSAVAKTKSVFPTLGLMTKFKNNPAFNKLTGFLGKKPTVAQAKAFVEKNPDVAKLKTVETSAKVTEKDAKRMKPLFSKAVGNNSLLWEFLMFVLTPAVFLAATIFIAVKGINSLKK</sequence>
<dbReference type="EMBL" id="LNFO01003837">
    <property type="protein sequence ID" value="KUF82110.1"/>
    <property type="molecule type" value="Genomic_DNA"/>
</dbReference>
<evidence type="ECO:0000313" key="5">
    <source>
        <dbReference type="Proteomes" id="UP000052943"/>
    </source>
</evidence>
<organism evidence="4 5">
    <name type="scientific">Phytophthora nicotianae</name>
    <name type="common">Potato buckeye rot agent</name>
    <name type="synonym">Phytophthora parasitica</name>
    <dbReference type="NCBI Taxonomy" id="4792"/>
    <lineage>
        <taxon>Eukaryota</taxon>
        <taxon>Sar</taxon>
        <taxon>Stramenopiles</taxon>
        <taxon>Oomycota</taxon>
        <taxon>Peronosporomycetes</taxon>
        <taxon>Peronosporales</taxon>
        <taxon>Peronosporaceae</taxon>
        <taxon>Phytophthora</taxon>
    </lineage>
</organism>
<proteinExistence type="predicted"/>
<dbReference type="AlphaFoldDB" id="A0A0W8CDK8"/>
<feature type="signal peptide" evidence="3">
    <location>
        <begin position="1"/>
        <end position="23"/>
    </location>
</feature>
<keyword evidence="3" id="KW-0732">Signal</keyword>
<keyword evidence="2" id="KW-1133">Transmembrane helix</keyword>
<evidence type="ECO:0000256" key="2">
    <source>
        <dbReference type="SAM" id="Phobius"/>
    </source>
</evidence>
<evidence type="ECO:0000256" key="1">
    <source>
        <dbReference type="SAM" id="MobiDB-lite"/>
    </source>
</evidence>
<evidence type="ECO:0000256" key="3">
    <source>
        <dbReference type="SAM" id="SignalP"/>
    </source>
</evidence>
<evidence type="ECO:0008006" key="6">
    <source>
        <dbReference type="Google" id="ProtNLM"/>
    </source>
</evidence>
<name>A0A0W8CDK8_PHYNI</name>
<keyword evidence="2" id="KW-0812">Transmembrane</keyword>
<comment type="caution">
    <text evidence="4">The sequence shown here is derived from an EMBL/GenBank/DDBJ whole genome shotgun (WGS) entry which is preliminary data.</text>
</comment>
<feature type="transmembrane region" description="Helical" evidence="2">
    <location>
        <begin position="200"/>
        <end position="223"/>
    </location>
</feature>
<accession>A0A0W8CDK8</accession>
<dbReference type="OrthoDB" id="104650at2759"/>
<keyword evidence="2" id="KW-0472">Membrane</keyword>
<feature type="region of interest" description="Disordered" evidence="1">
    <location>
        <begin position="51"/>
        <end position="80"/>
    </location>
</feature>
<protein>
    <recommendedName>
        <fullName evidence="6">RxLR effector protein</fullName>
    </recommendedName>
</protein>
<dbReference type="Proteomes" id="UP000052943">
    <property type="component" value="Unassembled WGS sequence"/>
</dbReference>
<reference evidence="4 5" key="1">
    <citation type="submission" date="2015-11" db="EMBL/GenBank/DDBJ databases">
        <title>Genomes and virulence difference between two physiological races of Phytophthora nicotianae.</title>
        <authorList>
            <person name="Liu H."/>
            <person name="Ma X."/>
            <person name="Yu H."/>
            <person name="Fang D."/>
            <person name="Li Y."/>
            <person name="Wang X."/>
            <person name="Wang W."/>
            <person name="Dong Y."/>
            <person name="Xiao B."/>
        </authorList>
    </citation>
    <scope>NUCLEOTIDE SEQUENCE [LARGE SCALE GENOMIC DNA]</scope>
    <source>
        <strain evidence="5">race 0</strain>
    </source>
</reference>
<feature type="compositionally biased region" description="Polar residues" evidence="1">
    <location>
        <begin position="53"/>
        <end position="73"/>
    </location>
</feature>
<gene>
    <name evidence="4" type="ORF">AM587_10013780</name>
</gene>